<dbReference type="Proteomes" id="UP000184050">
    <property type="component" value="Unassembled WGS sequence"/>
</dbReference>
<evidence type="ECO:0000313" key="4">
    <source>
        <dbReference type="Proteomes" id="UP000184050"/>
    </source>
</evidence>
<reference evidence="3 4" key="1">
    <citation type="submission" date="2016-11" db="EMBL/GenBank/DDBJ databases">
        <authorList>
            <person name="Jaros S."/>
            <person name="Januszkiewicz K."/>
            <person name="Wedrychowicz H."/>
        </authorList>
    </citation>
    <scope>NUCLEOTIDE SEQUENCE [LARGE SCALE GENOMIC DNA]</scope>
    <source>
        <strain evidence="3 4">DSM 27063</strain>
    </source>
</reference>
<dbReference type="InterPro" id="IPR054460">
    <property type="entry name" value="DUF5018-rel"/>
</dbReference>
<evidence type="ECO:0000259" key="2">
    <source>
        <dbReference type="Pfam" id="PF22243"/>
    </source>
</evidence>
<gene>
    <name evidence="3" type="ORF">SAMN05444280_10241</name>
</gene>
<dbReference type="OrthoDB" id="1117463at2"/>
<feature type="chain" id="PRO_5012183767" description="DUF5018 domain-containing protein" evidence="1">
    <location>
        <begin position="18"/>
        <end position="256"/>
    </location>
</feature>
<dbReference type="EMBL" id="FQZE01000002">
    <property type="protein sequence ID" value="SHI42053.1"/>
    <property type="molecule type" value="Genomic_DNA"/>
</dbReference>
<protein>
    <recommendedName>
        <fullName evidence="2">DUF5018 domain-containing protein</fullName>
    </recommendedName>
</protein>
<dbReference type="Gene3D" id="2.60.40.4120">
    <property type="match status" value="1"/>
</dbReference>
<dbReference type="STRING" id="1168035.SAMN05444280_10241"/>
<dbReference type="Pfam" id="PF22243">
    <property type="entry name" value="DUF5018-rel"/>
    <property type="match status" value="1"/>
</dbReference>
<keyword evidence="1" id="KW-0732">Signal</keyword>
<organism evidence="3 4">
    <name type="scientific">Tangfeifania diversioriginum</name>
    <dbReference type="NCBI Taxonomy" id="1168035"/>
    <lineage>
        <taxon>Bacteria</taxon>
        <taxon>Pseudomonadati</taxon>
        <taxon>Bacteroidota</taxon>
        <taxon>Bacteroidia</taxon>
        <taxon>Marinilabiliales</taxon>
        <taxon>Prolixibacteraceae</taxon>
        <taxon>Tangfeifania</taxon>
    </lineage>
</organism>
<sequence length="256" mass="27875">MKILNRLFILISVLAVSCVPTFEEVGELPDNPGIKEVLVGNENGKVAQENAIYPEARIDTVWVKDKSVDFSNVYLNANLEAGCTIEPLGDAPRLGVYGDFSSPRNYQVTAPSGNTADWTIVLDYYVPPVGCLADRWVGDITCVDEIYPSYSPATATGEKIDDDCHRINIAFNFWADASAPALFELQLGEIDMDTFTGSVKLLNDVNVTSYGDDMTFHAGEAGTYNATSDELHLSFEFSGYDIGGGTYDFTISSGNE</sequence>
<dbReference type="PROSITE" id="PS51257">
    <property type="entry name" value="PROKAR_LIPOPROTEIN"/>
    <property type="match status" value="1"/>
</dbReference>
<feature type="signal peptide" evidence="1">
    <location>
        <begin position="1"/>
        <end position="17"/>
    </location>
</feature>
<feature type="domain" description="DUF5018" evidence="2">
    <location>
        <begin position="65"/>
        <end position="120"/>
    </location>
</feature>
<dbReference type="AlphaFoldDB" id="A0A1M6B0R3"/>
<proteinExistence type="predicted"/>
<accession>A0A1M6B0R3</accession>
<evidence type="ECO:0000256" key="1">
    <source>
        <dbReference type="SAM" id="SignalP"/>
    </source>
</evidence>
<keyword evidence="4" id="KW-1185">Reference proteome</keyword>
<dbReference type="RefSeq" id="WP_139279435.1">
    <property type="nucleotide sequence ID" value="NZ_FQZE01000002.1"/>
</dbReference>
<evidence type="ECO:0000313" key="3">
    <source>
        <dbReference type="EMBL" id="SHI42053.1"/>
    </source>
</evidence>
<name>A0A1M6B0R3_9BACT</name>